<dbReference type="NCBIfam" id="TIGR02994">
    <property type="entry name" value="ectoine_eutE"/>
    <property type="match status" value="1"/>
</dbReference>
<dbReference type="InterPro" id="IPR014336">
    <property type="entry name" value="DoeB"/>
</dbReference>
<feature type="domain" description="Succinylglutamate desuccinylase/Aspartoacylase catalytic" evidence="5">
    <location>
        <begin position="47"/>
        <end position="234"/>
    </location>
</feature>
<accession>A0A0M5KTW9</accession>
<dbReference type="SUPFAM" id="SSF53187">
    <property type="entry name" value="Zn-dependent exopeptidases"/>
    <property type="match status" value="1"/>
</dbReference>
<dbReference type="PIRSF" id="PIRSF039012">
    <property type="entry name" value="ASP"/>
    <property type="match status" value="1"/>
</dbReference>
<dbReference type="OrthoDB" id="9782876at2"/>
<dbReference type="PANTHER" id="PTHR37326">
    <property type="entry name" value="BLL3975 PROTEIN"/>
    <property type="match status" value="1"/>
</dbReference>
<dbReference type="GO" id="GO:0016811">
    <property type="term" value="F:hydrolase activity, acting on carbon-nitrogen (but not peptide) bonds, in linear amides"/>
    <property type="evidence" value="ECO:0007669"/>
    <property type="project" value="InterPro"/>
</dbReference>
<dbReference type="GO" id="GO:0046872">
    <property type="term" value="F:metal ion binding"/>
    <property type="evidence" value="ECO:0007669"/>
    <property type="project" value="UniProtKB-KW"/>
</dbReference>
<sequence length="329" mass="35651">MKDSPISLSVDFEKDGIQHGYLKLPHSHDGSAWGSIVIPITVAKNGNGPTILFTGANHGDEYEGPVALFDLANHIRSSDIKGRVIIIPGMNYPAFQAGKRTSPIDGGNMNRVFPGNPEGTFTEKIADYFNRTLLPLADYVVDFHSGGKTLDFLPFCCAHFLDDKEQQSRCIDAMKAFNAPHSVMLLEIDAVNMYDTAAENMGKVFISTELGGGGSTTAYSVEIAKKGIRNLLKHTGICEGDLEVSETLNLDMPDQRCYIFSESTGLLEHCVDLGDPVSEGQLVAKIYNIEKTGDEPAEYFAGIDGIYTGRHFPGLIVNGDFLGVVAVPV</sequence>
<evidence type="ECO:0000256" key="1">
    <source>
        <dbReference type="ARBA" id="ARBA00001947"/>
    </source>
</evidence>
<evidence type="ECO:0000256" key="3">
    <source>
        <dbReference type="ARBA" id="ARBA00022801"/>
    </source>
</evidence>
<dbReference type="AlphaFoldDB" id="A0A0M5KTW9"/>
<evidence type="ECO:0000313" key="7">
    <source>
        <dbReference type="Proteomes" id="UP000068905"/>
    </source>
</evidence>
<dbReference type="InterPro" id="IPR053138">
    <property type="entry name" value="N-alpha-Ac-DABA_deacetylase"/>
</dbReference>
<keyword evidence="4" id="KW-0862">Zinc</keyword>
<proteinExistence type="predicted"/>
<evidence type="ECO:0000313" key="6">
    <source>
        <dbReference type="EMBL" id="ALE02110.1"/>
    </source>
</evidence>
<keyword evidence="2" id="KW-0479">Metal-binding</keyword>
<evidence type="ECO:0000256" key="4">
    <source>
        <dbReference type="ARBA" id="ARBA00022833"/>
    </source>
</evidence>
<reference evidence="6 7" key="1">
    <citation type="journal article" date="2015" name="Genome Announc.">
        <title>Genome Sequence of 'Candidatus Thioglobus singularis' Strain PS1, a Mixotroph from the SUP05 Clade of Marine Gammaproteobacteria.</title>
        <authorList>
            <person name="Marshall K.T."/>
            <person name="Morris R.M."/>
        </authorList>
    </citation>
    <scope>NUCLEOTIDE SEQUENCE [LARGE SCALE GENOMIC DNA]</scope>
    <source>
        <strain evidence="6 7">PS1</strain>
    </source>
</reference>
<evidence type="ECO:0000256" key="2">
    <source>
        <dbReference type="ARBA" id="ARBA00022723"/>
    </source>
</evidence>
<dbReference type="CDD" id="cd06252">
    <property type="entry name" value="M14_ASTE_ASPA-like"/>
    <property type="match status" value="1"/>
</dbReference>
<dbReference type="KEGG" id="tsn:W908_05910"/>
<dbReference type="InterPro" id="IPR055438">
    <property type="entry name" value="AstE_AspA_cat"/>
</dbReference>
<keyword evidence="3" id="KW-0378">Hydrolase</keyword>
<dbReference type="Pfam" id="PF24827">
    <property type="entry name" value="AstE_AspA_cat"/>
    <property type="match status" value="1"/>
</dbReference>
<dbReference type="Gene3D" id="3.40.630.10">
    <property type="entry name" value="Zn peptidases"/>
    <property type="match status" value="1"/>
</dbReference>
<evidence type="ECO:0000259" key="5">
    <source>
        <dbReference type="Pfam" id="PF24827"/>
    </source>
</evidence>
<dbReference type="PANTHER" id="PTHR37326:SF1">
    <property type="entry name" value="BLL3975 PROTEIN"/>
    <property type="match status" value="1"/>
</dbReference>
<organism evidence="6 7">
    <name type="scientific">Candidatus Pseudothioglobus singularis PS1</name>
    <dbReference type="NCBI Taxonomy" id="1125411"/>
    <lineage>
        <taxon>Bacteria</taxon>
        <taxon>Pseudomonadati</taxon>
        <taxon>Pseudomonadota</taxon>
        <taxon>Gammaproteobacteria</taxon>
        <taxon>Candidatus Pseudothioglobaceae</taxon>
        <taxon>Candidatus Pseudothioglobus</taxon>
    </lineage>
</organism>
<dbReference type="EMBL" id="CP006911">
    <property type="protein sequence ID" value="ALE02110.1"/>
    <property type="molecule type" value="Genomic_DNA"/>
</dbReference>
<dbReference type="Proteomes" id="UP000068905">
    <property type="component" value="Chromosome"/>
</dbReference>
<dbReference type="InterPro" id="IPR043795">
    <property type="entry name" value="N-alpha-Ac-DABA-like"/>
</dbReference>
<keyword evidence="7" id="KW-1185">Reference proteome</keyword>
<protein>
    <submittedName>
        <fullName evidence="6">Deacylase</fullName>
    </submittedName>
</protein>
<name>A0A0M5KTW9_9GAMM</name>
<dbReference type="RefSeq" id="WP_053820326.1">
    <property type="nucleotide sequence ID" value="NZ_CP006911.1"/>
</dbReference>
<gene>
    <name evidence="6" type="ORF">W908_05910</name>
</gene>
<dbReference type="PATRIC" id="fig|1125411.7.peg.1165"/>
<dbReference type="GO" id="GO:0016788">
    <property type="term" value="F:hydrolase activity, acting on ester bonds"/>
    <property type="evidence" value="ECO:0007669"/>
    <property type="project" value="InterPro"/>
</dbReference>
<comment type="cofactor">
    <cofactor evidence="1">
        <name>Zn(2+)</name>
        <dbReference type="ChEBI" id="CHEBI:29105"/>
    </cofactor>
</comment>
<dbReference type="STRING" id="1125411.W908_05910"/>